<evidence type="ECO:0000313" key="2">
    <source>
        <dbReference type="Proteomes" id="UP000032076"/>
    </source>
</evidence>
<accession>A0A0D0FS76</accession>
<dbReference type="AlphaFoldDB" id="A0A0D0FS76"/>
<gene>
    <name evidence="1" type="ORF">B4167_0751</name>
</gene>
<organism evidence="1 2">
    <name type="scientific">Caldibacillus thermoamylovorans</name>
    <dbReference type="NCBI Taxonomy" id="35841"/>
    <lineage>
        <taxon>Bacteria</taxon>
        <taxon>Bacillati</taxon>
        <taxon>Bacillota</taxon>
        <taxon>Bacilli</taxon>
        <taxon>Bacillales</taxon>
        <taxon>Bacillaceae</taxon>
        <taxon>Caldibacillus</taxon>
    </lineage>
</organism>
<protein>
    <submittedName>
        <fullName evidence="1">Uncharacterized protein</fullName>
    </submittedName>
</protein>
<dbReference type="Proteomes" id="UP000032076">
    <property type="component" value="Unassembled WGS sequence"/>
</dbReference>
<proteinExistence type="predicted"/>
<reference evidence="1 2" key="1">
    <citation type="submission" date="2015-01" db="EMBL/GenBank/DDBJ databases">
        <title>Draft Genome Sequences of Four Bacillus thermoamylovorans Strains, Isolated From Food Products.</title>
        <authorList>
            <person name="Krawcyk A.O."/>
            <person name="Berendsen E.M."/>
            <person name="Eijlander R.T."/>
            <person name="de Jong A."/>
            <person name="Wells-Bennik M."/>
            <person name="Kuipers O.P."/>
        </authorList>
    </citation>
    <scope>NUCLEOTIDE SEQUENCE [LARGE SCALE GENOMIC DNA]</scope>
    <source>
        <strain evidence="1 2">B4167</strain>
    </source>
</reference>
<name>A0A0D0FS76_9BACI</name>
<dbReference type="EMBL" id="JXLU01000147">
    <property type="protein sequence ID" value="KIO70061.1"/>
    <property type="molecule type" value="Genomic_DNA"/>
</dbReference>
<sequence length="49" mass="5641">MFLSILFVGIAFGPLFSLTILYSYPFLFLFIIAKNINLYLIDAISFVFL</sequence>
<comment type="caution">
    <text evidence="1">The sequence shown here is derived from an EMBL/GenBank/DDBJ whole genome shotgun (WGS) entry which is preliminary data.</text>
</comment>
<evidence type="ECO:0000313" key="1">
    <source>
        <dbReference type="EMBL" id="KIO70061.1"/>
    </source>
</evidence>